<feature type="short sequence motif" description="LXCXE motif; interaction with host RB1 and TMEM173/STING" evidence="18">
    <location>
        <begin position="22"/>
        <end position="26"/>
    </location>
</feature>
<comment type="function">
    <text evidence="19">E7 protein has both transforming and trans-activating activities.</text>
</comment>
<comment type="caution">
    <text evidence="18">Lacks conserved residue(s) required for the propagation of feature annotation.</text>
</comment>
<dbReference type="PIRSF" id="PIRSF003407">
    <property type="entry name" value="Papvi_E7"/>
    <property type="match status" value="1"/>
</dbReference>
<organism evidence="21">
    <name type="scientific">Human papillomavirus type 84</name>
    <dbReference type="NCBI Taxonomy" id="150546"/>
    <lineage>
        <taxon>Viruses</taxon>
        <taxon>Monodnaviria</taxon>
        <taxon>Shotokuvirae</taxon>
        <taxon>Cossaviricota</taxon>
        <taxon>Papovaviricetes</taxon>
        <taxon>Zurhausenvirales</taxon>
        <taxon>Papillomaviridae</taxon>
        <taxon>Firstpapillomavirinae</taxon>
        <taxon>Alphapapillomavirus</taxon>
        <taxon>Alphapapillomavirus 3</taxon>
    </lineage>
</organism>
<comment type="domain">
    <text evidence="18">The E7 terminal domain is an intrinsically disordered domain, whose flexibility and conformational transitions confer target adaptability to the oncoprotein. It allows adaptation to a variety of protein targets and exposes the PEST degradation sequence that regulates its turnover in the cell.</text>
</comment>
<keyword evidence="14 18" id="KW-1035">Host cytoplasm</keyword>
<evidence type="ECO:0000256" key="14">
    <source>
        <dbReference type="ARBA" id="ARBA00023200"/>
    </source>
</evidence>
<evidence type="ECO:0000256" key="12">
    <source>
        <dbReference type="ARBA" id="ARBA00023159"/>
    </source>
</evidence>
<dbReference type="InterPro" id="IPR000148">
    <property type="entry name" value="Papilloma_E7"/>
</dbReference>
<evidence type="ECO:0000256" key="17">
    <source>
        <dbReference type="ARBA" id="ARBA00023309"/>
    </source>
</evidence>
<dbReference type="GO" id="GO:0030430">
    <property type="term" value="C:host cell cytoplasm"/>
    <property type="evidence" value="ECO:0007669"/>
    <property type="project" value="UniProtKB-SubCell"/>
</dbReference>
<keyword evidence="16 18" id="KW-0899">Viral immunoevasion</keyword>
<keyword evidence="1 18" id="KW-1121">Modulation of host cell cycle by virus</keyword>
<evidence type="ECO:0000256" key="6">
    <source>
        <dbReference type="ARBA" id="ARBA00022723"/>
    </source>
</evidence>
<dbReference type="GO" id="GO:0042025">
    <property type="term" value="C:host cell nucleus"/>
    <property type="evidence" value="ECO:0007669"/>
    <property type="project" value="UniProtKB-SubCell"/>
</dbReference>
<comment type="subunit">
    <text evidence="18">Homodimer. Homooligomer. Interacts with host RB1; this interaction induces dissociation of RB1-E2F1 complex thereby disrupting RB1 activity. Interacts with host EP300; this interaction represses EP300 transcriptional activity. Interacts with protein E2; this interaction inhibits E7 oncogenic activity. Interacts with host TMEM173/STING; this interaction impairs the ability of TMEM173/STING to sense cytosolic DNA and promote the production of type I interferon (IFN-alpha and IFN-beta).</text>
</comment>
<keyword evidence="4 18" id="KW-0945">Host-virus interaction</keyword>
<evidence type="ECO:0000313" key="20">
    <source>
        <dbReference type="EMBL" id="CAD1807398.1"/>
    </source>
</evidence>
<dbReference type="HAMAP" id="MF_04004">
    <property type="entry name" value="PPV_E7"/>
    <property type="match status" value="1"/>
</dbReference>
<evidence type="ECO:0000256" key="11">
    <source>
        <dbReference type="ARBA" id="ARBA00023125"/>
    </source>
</evidence>
<dbReference type="EMBL" id="LR861890">
    <property type="protein sequence ID" value="CAD1807398.1"/>
    <property type="molecule type" value="Genomic_DNA"/>
</dbReference>
<gene>
    <name evidence="18 21" type="primary">E7</name>
</gene>
<evidence type="ECO:0000256" key="1">
    <source>
        <dbReference type="ARBA" id="ARBA00022504"/>
    </source>
</evidence>
<keyword evidence="15" id="KW-0922">Interferon antiviral system evasion</keyword>
<dbReference type="GO" id="GO:0039502">
    <property type="term" value="P:symbiont-mediated suppression of host type I interferon-mediated signaling pathway"/>
    <property type="evidence" value="ECO:0007669"/>
    <property type="project" value="UniProtKB-UniRule"/>
</dbReference>
<dbReference type="Gene3D" id="3.30.160.330">
    <property type="match status" value="1"/>
</dbReference>
<proteinExistence type="inferred from homology"/>
<dbReference type="SUPFAM" id="SSF161234">
    <property type="entry name" value="E7 C-terminal domain-like"/>
    <property type="match status" value="1"/>
</dbReference>
<evidence type="ECO:0000256" key="9">
    <source>
        <dbReference type="ARBA" id="ARBA00022833"/>
    </source>
</evidence>
<evidence type="ECO:0000256" key="10">
    <source>
        <dbReference type="ARBA" id="ARBA00023015"/>
    </source>
</evidence>
<evidence type="ECO:0000256" key="15">
    <source>
        <dbReference type="ARBA" id="ARBA00023258"/>
    </source>
</evidence>
<keyword evidence="10 18" id="KW-0805">Transcription regulation</keyword>
<dbReference type="GO" id="GO:0039645">
    <property type="term" value="P:symbiont-mediated perturbation of host cell cycle G1/S transition checkpoint"/>
    <property type="evidence" value="ECO:0007669"/>
    <property type="project" value="UniProtKB-UniRule"/>
</dbReference>
<reference evidence="21" key="1">
    <citation type="submission" date="2020-07" db="EMBL/GenBank/DDBJ databases">
        <authorList>
            <person name="Wienecke-Baldacchino K A."/>
        </authorList>
    </citation>
    <scope>NUCLEOTIDE SEQUENCE</scope>
    <source>
        <strain evidence="21">LNS0725689_HPV84</strain>
        <strain evidence="20">LNS3929176_HPV84</strain>
    </source>
</reference>
<feature type="zinc finger region" evidence="18">
    <location>
        <begin position="59"/>
        <end position="95"/>
    </location>
</feature>
<evidence type="ECO:0000313" key="21">
    <source>
        <dbReference type="EMBL" id="CAD1807783.1"/>
    </source>
</evidence>
<comment type="similarity">
    <text evidence="18 19">Belongs to the papillomaviridae E7 protein family.</text>
</comment>
<keyword evidence="9 18" id="KW-0862">Zinc</keyword>
<keyword evidence="11 18" id="KW-0238">DNA-binding</keyword>
<protein>
    <recommendedName>
        <fullName evidence="18 19">Protein E7</fullName>
    </recommendedName>
</protein>
<keyword evidence="3 18" id="KW-1048">Host nucleus</keyword>
<evidence type="ECO:0000256" key="19">
    <source>
        <dbReference type="PIRNR" id="PIRNR003407"/>
    </source>
</evidence>
<keyword evidence="17 18" id="KW-1078">G1/S host cell cycle checkpoint dysregulation by virus</keyword>
<accession>A0A7G2A5F3</accession>
<dbReference type="GO" id="GO:0003677">
    <property type="term" value="F:DNA binding"/>
    <property type="evidence" value="ECO:0007669"/>
    <property type="project" value="UniProtKB-UniRule"/>
</dbReference>
<comment type="function">
    <text evidence="18">Plays a role in viral genome replication by driving entry of quiescent cells into the cell cycle. Stimulation of progression from G1 to S phase allows the virus to efficiently use the cellular DNA replicating machinery to achieve viral genome replication. E7 protein has both transforming and trans-activating activities. Induces the disassembly of the E2F1 transcription factor from RB1, with subsequent transcriptional activation of E2F1-regulated S-phase genes. Interferes with host histone deacetylation mediated by HDAC1 and HDAC2, leading to transcription activation. Plays also a role in the inhibition of both antiviral and antiproliferative functions of host interferon alpha. Interaction with host TMEM173/STING impairs the ability of TMEM173/STING to sense cytosolic DNA and promote the production of type I interferon (IFN-alpha and IFN-beta).</text>
</comment>
<evidence type="ECO:0000256" key="7">
    <source>
        <dbReference type="ARBA" id="ARBA00022771"/>
    </source>
</evidence>
<dbReference type="EMBL" id="LR861944">
    <property type="protein sequence ID" value="CAD1807783.1"/>
    <property type="molecule type" value="Genomic_DNA"/>
</dbReference>
<evidence type="ECO:0000256" key="2">
    <source>
        <dbReference type="ARBA" id="ARBA00022518"/>
    </source>
</evidence>
<keyword evidence="7 18" id="KW-0863">Zinc-finger</keyword>
<keyword evidence="13 18" id="KW-0804">Transcription</keyword>
<dbReference type="GO" id="GO:0019904">
    <property type="term" value="F:protein domain specific binding"/>
    <property type="evidence" value="ECO:0007669"/>
    <property type="project" value="UniProtKB-UniRule"/>
</dbReference>
<evidence type="ECO:0000256" key="4">
    <source>
        <dbReference type="ARBA" id="ARBA00022581"/>
    </source>
</evidence>
<dbReference type="GO" id="GO:0003700">
    <property type="term" value="F:DNA-binding transcription factor activity"/>
    <property type="evidence" value="ECO:0007669"/>
    <property type="project" value="UniProtKB-UniRule"/>
</dbReference>
<evidence type="ECO:0000256" key="13">
    <source>
        <dbReference type="ARBA" id="ARBA00023163"/>
    </source>
</evidence>
<evidence type="ECO:0000256" key="8">
    <source>
        <dbReference type="ARBA" id="ARBA00022830"/>
    </source>
</evidence>
<dbReference type="GO" id="GO:0006351">
    <property type="term" value="P:DNA-templated transcription"/>
    <property type="evidence" value="ECO:0007669"/>
    <property type="project" value="UniProtKB-UniRule"/>
</dbReference>
<keyword evidence="12 18" id="KW-0010">Activator</keyword>
<evidence type="ECO:0000256" key="3">
    <source>
        <dbReference type="ARBA" id="ARBA00022562"/>
    </source>
</evidence>
<dbReference type="GO" id="GO:0052170">
    <property type="term" value="P:symbiont-mediated suppression of host innate immune response"/>
    <property type="evidence" value="ECO:0007669"/>
    <property type="project" value="UniProtKB-KW"/>
</dbReference>
<sequence>MRGQTPTLKDIILTDIPDVVSLYCDEQLLDSSEEEDNGDCLRDQPAKPAQLAYRVVTECGLCSRPVRLAVLCGVEDLRQLQQLMVEAVAIVCPGCA</sequence>
<keyword evidence="8 18" id="KW-1114">Inhibition of host interferon signaling pathway by virus</keyword>
<feature type="short sequence motif" description="Nuclear export signal" evidence="18">
    <location>
        <begin position="77"/>
        <end position="85"/>
    </location>
</feature>
<dbReference type="GO" id="GO:0008270">
    <property type="term" value="F:zinc ion binding"/>
    <property type="evidence" value="ECO:0007669"/>
    <property type="project" value="UniProtKB-KW"/>
</dbReference>
<evidence type="ECO:0000256" key="16">
    <source>
        <dbReference type="ARBA" id="ARBA00023280"/>
    </source>
</evidence>
<keyword evidence="6 18" id="KW-0479">Metal-binding</keyword>
<evidence type="ECO:0000256" key="18">
    <source>
        <dbReference type="HAMAP-Rule" id="MF_04004"/>
    </source>
</evidence>
<keyword evidence="2 18" id="KW-0244">Early protein</keyword>
<comment type="PTM">
    <text evidence="18">Highly phosphorylated.</text>
</comment>
<name>A0A7G2A5F3_HPV84</name>
<evidence type="ECO:0000256" key="5">
    <source>
        <dbReference type="ARBA" id="ARBA00022632"/>
    </source>
</evidence>
<comment type="subcellular location">
    <subcellularLocation>
        <location evidence="18">Host cytoplasm</location>
    </subcellularLocation>
    <subcellularLocation>
        <location evidence="18">Host nucleus</location>
    </subcellularLocation>
    <text evidence="18">Predominantly found in the host nucleus.</text>
</comment>
<keyword evidence="5 18" id="KW-1090">Inhibition of host innate immune response by virus</keyword>
<dbReference type="Pfam" id="PF00527">
    <property type="entry name" value="E7"/>
    <property type="match status" value="1"/>
</dbReference>